<evidence type="ECO:0000313" key="2">
    <source>
        <dbReference type="Proteomes" id="UP000308600"/>
    </source>
</evidence>
<evidence type="ECO:0000313" key="1">
    <source>
        <dbReference type="EMBL" id="TFK73319.1"/>
    </source>
</evidence>
<dbReference type="Proteomes" id="UP000308600">
    <property type="component" value="Unassembled WGS sequence"/>
</dbReference>
<protein>
    <submittedName>
        <fullName evidence="1">Uncharacterized protein</fullName>
    </submittedName>
</protein>
<keyword evidence="2" id="KW-1185">Reference proteome</keyword>
<proteinExistence type="predicted"/>
<gene>
    <name evidence="1" type="ORF">BDN72DRAFT_894146</name>
</gene>
<accession>A0ACD3B6R1</accession>
<reference evidence="1 2" key="1">
    <citation type="journal article" date="2019" name="Nat. Ecol. Evol.">
        <title>Megaphylogeny resolves global patterns of mushroom evolution.</title>
        <authorList>
            <person name="Varga T."/>
            <person name="Krizsan K."/>
            <person name="Foldi C."/>
            <person name="Dima B."/>
            <person name="Sanchez-Garcia M."/>
            <person name="Sanchez-Ramirez S."/>
            <person name="Szollosi G.J."/>
            <person name="Szarkandi J.G."/>
            <person name="Papp V."/>
            <person name="Albert L."/>
            <person name="Andreopoulos W."/>
            <person name="Angelini C."/>
            <person name="Antonin V."/>
            <person name="Barry K.W."/>
            <person name="Bougher N.L."/>
            <person name="Buchanan P."/>
            <person name="Buyck B."/>
            <person name="Bense V."/>
            <person name="Catcheside P."/>
            <person name="Chovatia M."/>
            <person name="Cooper J."/>
            <person name="Damon W."/>
            <person name="Desjardin D."/>
            <person name="Finy P."/>
            <person name="Geml J."/>
            <person name="Haridas S."/>
            <person name="Hughes K."/>
            <person name="Justo A."/>
            <person name="Karasinski D."/>
            <person name="Kautmanova I."/>
            <person name="Kiss B."/>
            <person name="Kocsube S."/>
            <person name="Kotiranta H."/>
            <person name="LaButti K.M."/>
            <person name="Lechner B.E."/>
            <person name="Liimatainen K."/>
            <person name="Lipzen A."/>
            <person name="Lukacs Z."/>
            <person name="Mihaltcheva S."/>
            <person name="Morgado L.N."/>
            <person name="Niskanen T."/>
            <person name="Noordeloos M.E."/>
            <person name="Ohm R.A."/>
            <person name="Ortiz-Santana B."/>
            <person name="Ovrebo C."/>
            <person name="Racz N."/>
            <person name="Riley R."/>
            <person name="Savchenko A."/>
            <person name="Shiryaev A."/>
            <person name="Soop K."/>
            <person name="Spirin V."/>
            <person name="Szebenyi C."/>
            <person name="Tomsovsky M."/>
            <person name="Tulloss R.E."/>
            <person name="Uehling J."/>
            <person name="Grigoriev I.V."/>
            <person name="Vagvolgyi C."/>
            <person name="Papp T."/>
            <person name="Martin F.M."/>
            <person name="Miettinen O."/>
            <person name="Hibbett D.S."/>
            <person name="Nagy L.G."/>
        </authorList>
    </citation>
    <scope>NUCLEOTIDE SEQUENCE [LARGE SCALE GENOMIC DNA]</scope>
    <source>
        <strain evidence="1 2">NL-1719</strain>
    </source>
</reference>
<organism evidence="1 2">
    <name type="scientific">Pluteus cervinus</name>
    <dbReference type="NCBI Taxonomy" id="181527"/>
    <lineage>
        <taxon>Eukaryota</taxon>
        <taxon>Fungi</taxon>
        <taxon>Dikarya</taxon>
        <taxon>Basidiomycota</taxon>
        <taxon>Agaricomycotina</taxon>
        <taxon>Agaricomycetes</taxon>
        <taxon>Agaricomycetidae</taxon>
        <taxon>Agaricales</taxon>
        <taxon>Pluteineae</taxon>
        <taxon>Pluteaceae</taxon>
        <taxon>Pluteus</taxon>
    </lineage>
</organism>
<name>A0ACD3B6R1_9AGAR</name>
<sequence length="537" mass="60431">MATSLPLELWTRILEFLELQDIKKVRLVHRALAAYGQWVVWRTLSLCSIQNHHNAKLLEVLCEPALATYVKQLVLLPSDLHPGFEAGSSERWVHDVTTSLTGLKLFRWKRPLQSWRHLILSRRGSIRAAIGSLPLFTCVNKLTIVASFEEEEERIPHPQLYNDLLPGIQADQLRVLNLQLASSLARTVFSEAFKAAQISFPQLRTLIVNLGERVAVNTSFVEKFKGLVDSTRSSLHALGLKCNTTRSTTESADAFLLTLGYFPQLSQIHFEFKGEIYNRDSFPGFQKFLGQHSRTLTRICIEPAPVVHLTSIIPLSLDQGNNASAPRRLGSLASIYFECDIAGLSLEPQLKTLGQFVDTLTTLIITGTSHSRGLRYSEVQTLVCALYKPPPHGVLRNLKLTVHSLGPGVFDLLAQNLEDLDSLELEYLDIISNDRSNAVAHDEVSPTDSSLRNVTFDGVHVQISFFEAMKTRRYEHWNLRRVDVYRLKPPRSLLEKSGSFLSLLAGLIPSLKEFGMINLSGIKLELDHPASRCQRRR</sequence>
<dbReference type="EMBL" id="ML208277">
    <property type="protein sequence ID" value="TFK73319.1"/>
    <property type="molecule type" value="Genomic_DNA"/>
</dbReference>